<evidence type="ECO:0000313" key="10">
    <source>
        <dbReference type="Proteomes" id="UP000591131"/>
    </source>
</evidence>
<dbReference type="Gene3D" id="1.20.120.350">
    <property type="entry name" value="Voltage-gated potassium channels. Chain C"/>
    <property type="match status" value="1"/>
</dbReference>
<feature type="transmembrane region" description="Helical" evidence="7">
    <location>
        <begin position="968"/>
        <end position="988"/>
    </location>
</feature>
<feature type="transmembrane region" description="Helical" evidence="7">
    <location>
        <begin position="102"/>
        <end position="123"/>
    </location>
</feature>
<dbReference type="GO" id="GO:0015179">
    <property type="term" value="F:L-amino acid transmembrane transporter activity"/>
    <property type="evidence" value="ECO:0007669"/>
    <property type="project" value="TreeGrafter"/>
</dbReference>
<evidence type="ECO:0000259" key="8">
    <source>
        <dbReference type="PROSITE" id="PS50222"/>
    </source>
</evidence>
<feature type="transmembrane region" description="Helical" evidence="7">
    <location>
        <begin position="811"/>
        <end position="830"/>
    </location>
</feature>
<reference evidence="9 10" key="1">
    <citation type="submission" date="2020-04" db="EMBL/GenBank/DDBJ databases">
        <title>Perkinsus chesapeaki whole genome sequence.</title>
        <authorList>
            <person name="Bogema D.R."/>
        </authorList>
    </citation>
    <scope>NUCLEOTIDE SEQUENCE [LARGE SCALE GENOMIC DNA]</scope>
    <source>
        <strain evidence="9">ATCC PRA-425</strain>
    </source>
</reference>
<dbReference type="InterPro" id="IPR027359">
    <property type="entry name" value="Volt_channel_dom_sf"/>
</dbReference>
<evidence type="ECO:0000256" key="1">
    <source>
        <dbReference type="ARBA" id="ARBA00004141"/>
    </source>
</evidence>
<dbReference type="GO" id="GO:0016020">
    <property type="term" value="C:membrane"/>
    <property type="evidence" value="ECO:0007669"/>
    <property type="project" value="UniProtKB-SubCell"/>
</dbReference>
<comment type="subcellular location">
    <subcellularLocation>
        <location evidence="1">Membrane</location>
        <topology evidence="1">Multi-pass membrane protein</topology>
    </subcellularLocation>
</comment>
<dbReference type="InterPro" id="IPR002048">
    <property type="entry name" value="EF_hand_dom"/>
</dbReference>
<dbReference type="SUPFAM" id="SSF47473">
    <property type="entry name" value="EF-hand"/>
    <property type="match status" value="1"/>
</dbReference>
<dbReference type="Proteomes" id="UP000591131">
    <property type="component" value="Unassembled WGS sequence"/>
</dbReference>
<keyword evidence="2 7" id="KW-0812">Transmembrane</keyword>
<feature type="transmembrane region" description="Helical" evidence="7">
    <location>
        <begin position="73"/>
        <end position="90"/>
    </location>
</feature>
<dbReference type="Gene3D" id="1.10.287.70">
    <property type="match status" value="1"/>
</dbReference>
<evidence type="ECO:0000256" key="4">
    <source>
        <dbReference type="ARBA" id="ARBA00022989"/>
    </source>
</evidence>
<dbReference type="AlphaFoldDB" id="A0A7J6LN79"/>
<dbReference type="Gene3D" id="1.10.238.10">
    <property type="entry name" value="EF-hand"/>
    <property type="match status" value="1"/>
</dbReference>
<dbReference type="GO" id="GO:0005216">
    <property type="term" value="F:monoatomic ion channel activity"/>
    <property type="evidence" value="ECO:0007669"/>
    <property type="project" value="InterPro"/>
</dbReference>
<evidence type="ECO:0000256" key="7">
    <source>
        <dbReference type="SAM" id="Phobius"/>
    </source>
</evidence>
<sequence>MTRGTPPSTAGSPKRPSTQESSQRPNNTRSSNDSRKTADTTDGSIDAFFGGGKSVLSKGRGFVRKHVVHSMKFKGTVGLLIAAYAITIGISADSDDPDASHWVMLETAFACCFSIEIAIRIYADGWRRYIQDHWSKFDIILVGLQWIDILASAASLKTLAVLRALRILRLMEVVATIPVFRELWILVNGMMESARATVWVAALLALLLYVFGVIFAALVPLEGIDYYNEWGWNGQTYWGSVGKSMFTLFQVVTLDDWSSNIARPLVMQSSPVKAIGFGLMFIAFIMLTSYTIMQQLLGAMCESAQVCAKENDAHTLKVRAEQNARIVKALKAVFLATDTDGSGALDRREVKSSLKDKHVRRLLRHIDIQGQDMVDLFTMMDEAQGKSDGIDVDEFLKRCQLLKGDARGRDLISVSATVQAAVPRFERSHLASAERQVHLLRTAGDSVDRLYITMRRVAHKKGRAEFTKAELNKIDSIPLEMLGSRPNNHIQRKSIATVGHFYRRCLTDPTDPSVVSNQGSLGAEEASGPTELGPTAELRRIASIASTMRTHHLVRVWGYVPDMGPLFYPNSILRRQFSDSELLGSPVERGISDRFRGYSLENRNVDRVINKPEEWMWWSPVEGTEGGNRGFVERIEEHLEKGHLPELQLVVEEDKQSITAQPKAVAGSAAMASHRPKKFMEAGGIRSSIFNLTTATLGAGALSLPYAFRNSGYIVGSLCLLVCAFLSYTSIGYIQVCMDVSRCQTFEKLAFSCSPNPSRGRRLALLAIISVITFCFGTAVGYLITLGQIGYTIGCALLSLPTAVEGSHGSSGTNIMLCALVIVILYPLCLAEKVNELRIPSLIGVMSVFLLVFVIIFEAIVGGHHSQENSLPMLPAYGWPGVVRTMSLVTFAFACQPNVPAIYAELKESETKRRCRATRMRSVAFWAVLICLLVYFGVGFAGVYTWGVETRDNILYNYNALFKGSFDITLAFIGMSIAIIAAYPLCIFPARFGLESALLVLYPSRFDPDDSGRASRTVVTLLTAITVLLSLGCAILAPSMAQVFELVGSTSGALTCYILPSYFYICLVTGNHMTLECLKAWGVMLIGIVFAFIGTAVAITGMT</sequence>
<comment type="caution">
    <text evidence="9">The sequence shown here is derived from an EMBL/GenBank/DDBJ whole genome shotgun (WGS) entry which is preliminary data.</text>
</comment>
<dbReference type="GO" id="GO:0005509">
    <property type="term" value="F:calcium ion binding"/>
    <property type="evidence" value="ECO:0007669"/>
    <property type="project" value="InterPro"/>
</dbReference>
<dbReference type="EMBL" id="JAAPAO010000401">
    <property type="protein sequence ID" value="KAF4660759.1"/>
    <property type="molecule type" value="Genomic_DNA"/>
</dbReference>
<feature type="transmembrane region" description="Helical" evidence="7">
    <location>
        <begin position="881"/>
        <end position="903"/>
    </location>
</feature>
<keyword evidence="10" id="KW-1185">Reference proteome</keyword>
<keyword evidence="5 7" id="KW-0472">Membrane</keyword>
<feature type="transmembrane region" description="Helical" evidence="7">
    <location>
        <begin position="199"/>
        <end position="221"/>
    </location>
</feature>
<dbReference type="Gene3D" id="1.20.1740.10">
    <property type="entry name" value="Amino acid/polyamine transporter I"/>
    <property type="match status" value="1"/>
</dbReference>
<feature type="region of interest" description="Disordered" evidence="6">
    <location>
        <begin position="513"/>
        <end position="532"/>
    </location>
</feature>
<dbReference type="InterPro" id="IPR005821">
    <property type="entry name" value="Ion_trans_dom"/>
</dbReference>
<feature type="transmembrane region" description="Helical" evidence="7">
    <location>
        <begin position="1018"/>
        <end position="1040"/>
    </location>
</feature>
<evidence type="ECO:0000256" key="3">
    <source>
        <dbReference type="ARBA" id="ARBA00022837"/>
    </source>
</evidence>
<keyword evidence="4 7" id="KW-1133">Transmembrane helix</keyword>
<dbReference type="Pfam" id="PF00520">
    <property type="entry name" value="Ion_trans"/>
    <property type="match status" value="1"/>
</dbReference>
<evidence type="ECO:0000256" key="2">
    <source>
        <dbReference type="ARBA" id="ARBA00022692"/>
    </source>
</evidence>
<dbReference type="Pfam" id="PF01490">
    <property type="entry name" value="Aa_trans"/>
    <property type="match status" value="1"/>
</dbReference>
<proteinExistence type="predicted"/>
<feature type="transmembrane region" description="Helical" evidence="7">
    <location>
        <begin position="274"/>
        <end position="293"/>
    </location>
</feature>
<name>A0A7J6LN79_PERCH</name>
<dbReference type="InterPro" id="IPR018247">
    <property type="entry name" value="EF_Hand_1_Ca_BS"/>
</dbReference>
<gene>
    <name evidence="9" type="ORF">FOL47_007027</name>
</gene>
<evidence type="ECO:0000256" key="6">
    <source>
        <dbReference type="SAM" id="MobiDB-lite"/>
    </source>
</evidence>
<dbReference type="PANTHER" id="PTHR22950:SF702">
    <property type="entry name" value="AMINO ACID TRANSPORTER PROTEIN"/>
    <property type="match status" value="1"/>
</dbReference>
<accession>A0A7J6LN79</accession>
<feature type="compositionally biased region" description="Polar residues" evidence="6">
    <location>
        <begin position="1"/>
        <end position="31"/>
    </location>
</feature>
<organism evidence="9 10">
    <name type="scientific">Perkinsus chesapeaki</name>
    <name type="common">Clam parasite</name>
    <name type="synonym">Perkinsus andrewsi</name>
    <dbReference type="NCBI Taxonomy" id="330153"/>
    <lineage>
        <taxon>Eukaryota</taxon>
        <taxon>Sar</taxon>
        <taxon>Alveolata</taxon>
        <taxon>Perkinsozoa</taxon>
        <taxon>Perkinsea</taxon>
        <taxon>Perkinsida</taxon>
        <taxon>Perkinsidae</taxon>
        <taxon>Perkinsus</taxon>
    </lineage>
</organism>
<dbReference type="InterPro" id="IPR013057">
    <property type="entry name" value="AA_transpt_TM"/>
</dbReference>
<dbReference type="OrthoDB" id="438545at2759"/>
<feature type="transmembrane region" description="Helical" evidence="7">
    <location>
        <begin position="714"/>
        <end position="734"/>
    </location>
</feature>
<feature type="domain" description="EF-hand" evidence="8">
    <location>
        <begin position="325"/>
        <end position="360"/>
    </location>
</feature>
<feature type="transmembrane region" description="Helical" evidence="7">
    <location>
        <begin position="1080"/>
        <end position="1102"/>
    </location>
</feature>
<protein>
    <recommendedName>
        <fullName evidence="8">EF-hand domain-containing protein</fullName>
    </recommendedName>
</protein>
<dbReference type="SUPFAM" id="SSF81324">
    <property type="entry name" value="Voltage-gated potassium channels"/>
    <property type="match status" value="1"/>
</dbReference>
<feature type="region of interest" description="Disordered" evidence="6">
    <location>
        <begin position="1"/>
        <end position="39"/>
    </location>
</feature>
<keyword evidence="3" id="KW-0106">Calcium</keyword>
<feature type="transmembrane region" description="Helical" evidence="7">
    <location>
        <begin position="1046"/>
        <end position="1068"/>
    </location>
</feature>
<dbReference type="PANTHER" id="PTHR22950">
    <property type="entry name" value="AMINO ACID TRANSPORTER"/>
    <property type="match status" value="1"/>
</dbReference>
<dbReference type="InterPro" id="IPR011992">
    <property type="entry name" value="EF-hand-dom_pair"/>
</dbReference>
<dbReference type="PROSITE" id="PS50222">
    <property type="entry name" value="EF_HAND_2"/>
    <property type="match status" value="1"/>
</dbReference>
<evidence type="ECO:0000256" key="5">
    <source>
        <dbReference type="ARBA" id="ARBA00023136"/>
    </source>
</evidence>
<feature type="transmembrane region" description="Helical" evidence="7">
    <location>
        <begin position="923"/>
        <end position="948"/>
    </location>
</feature>
<dbReference type="PROSITE" id="PS00018">
    <property type="entry name" value="EF_HAND_1"/>
    <property type="match status" value="1"/>
</dbReference>
<feature type="transmembrane region" description="Helical" evidence="7">
    <location>
        <begin position="763"/>
        <end position="791"/>
    </location>
</feature>
<feature type="non-terminal residue" evidence="9">
    <location>
        <position position="1"/>
    </location>
</feature>
<evidence type="ECO:0000313" key="9">
    <source>
        <dbReference type="EMBL" id="KAF4660759.1"/>
    </source>
</evidence>
<feature type="transmembrane region" description="Helical" evidence="7">
    <location>
        <begin position="842"/>
        <end position="861"/>
    </location>
</feature>